<keyword evidence="2" id="KW-0325">Glycoprotein</keyword>
<evidence type="ECO:0000256" key="1">
    <source>
        <dbReference type="ARBA" id="ARBA00022729"/>
    </source>
</evidence>
<reference evidence="4" key="1">
    <citation type="submission" date="2017-06" db="EMBL/GenBank/DDBJ databases">
        <title>Genome analysis of Fimbriiglobus ruber SP5, the first member of the order Planctomycetales with confirmed chitinolytic capability.</title>
        <authorList>
            <person name="Ravin N.V."/>
            <person name="Rakitin A.L."/>
            <person name="Ivanova A.A."/>
            <person name="Beletsky A.V."/>
            <person name="Kulichevskaya I.S."/>
            <person name="Mardanov A.V."/>
            <person name="Dedysh S.N."/>
        </authorList>
    </citation>
    <scope>NUCLEOTIDE SEQUENCE [LARGE SCALE GENOMIC DNA]</scope>
    <source>
        <strain evidence="4">SP5</strain>
    </source>
</reference>
<dbReference type="PANTHER" id="PTHR13412">
    <property type="entry name" value="T-CELL IMMUNOMODULATORY PROTEIN HOMOLOG"/>
    <property type="match status" value="1"/>
</dbReference>
<keyword evidence="4" id="KW-1185">Reference proteome</keyword>
<dbReference type="InterPro" id="IPR000413">
    <property type="entry name" value="Integrin_alpha"/>
</dbReference>
<dbReference type="PRINTS" id="PR01185">
    <property type="entry name" value="INTEGRINA"/>
</dbReference>
<accession>A0A225DBK1</accession>
<dbReference type="PANTHER" id="PTHR13412:SF0">
    <property type="entry name" value="T-CELL IMMUNOMODULATORY PROTEIN"/>
    <property type="match status" value="1"/>
</dbReference>
<evidence type="ECO:0000313" key="3">
    <source>
        <dbReference type="EMBL" id="OWK35898.1"/>
    </source>
</evidence>
<dbReference type="InterPro" id="IPR013517">
    <property type="entry name" value="FG-GAP"/>
</dbReference>
<dbReference type="GO" id="GO:0008305">
    <property type="term" value="C:integrin complex"/>
    <property type="evidence" value="ECO:0007669"/>
    <property type="project" value="InterPro"/>
</dbReference>
<keyword evidence="1" id="KW-0732">Signal</keyword>
<dbReference type="SUPFAM" id="SSF69318">
    <property type="entry name" value="Integrin alpha N-terminal domain"/>
    <property type="match status" value="1"/>
</dbReference>
<dbReference type="AlphaFoldDB" id="A0A225DBK1"/>
<dbReference type="Gene3D" id="2.130.10.130">
    <property type="entry name" value="Integrin alpha, N-terminal"/>
    <property type="match status" value="2"/>
</dbReference>
<proteinExistence type="predicted"/>
<sequence>MYNPDHSVAYTATPFGPSFTAGVRVFLADVNGDGVPDLIAGSGPGVTNQVVVLDGKTHQQLVSFTPFESSFTGGVFVTAGDINGDGVPDIVVTPDQGGGPVVVVYDGAAVGRGDEVQVARFLGIRDPDFRGGARAAVGDVNGDGIADLIVSAGVGGGPRVSIYDGTTVASDTPRNLVPDFFVFESSLRNGAYVTVGDVTGKGYADLIFGAGPGGSGRVRIVDSAPLLAAGGRFQSLDDPAVAGAELADFLVGSSSDRGGAPVAVANLDGDNKADVVVGSGSGGTVTAYTGVAIAANPRSPAADLDFDALPGFTGGIFVG</sequence>
<protein>
    <submittedName>
        <fullName evidence="3">Filamentous hemagglutinin-like protein</fullName>
    </submittedName>
</protein>
<dbReference type="Pfam" id="PF01839">
    <property type="entry name" value="FG-GAP"/>
    <property type="match status" value="1"/>
</dbReference>
<dbReference type="OrthoDB" id="276155at2"/>
<comment type="caution">
    <text evidence="3">The sequence shown here is derived from an EMBL/GenBank/DDBJ whole genome shotgun (WGS) entry which is preliminary data.</text>
</comment>
<dbReference type="RefSeq" id="WP_161967946.1">
    <property type="nucleotide sequence ID" value="NZ_NIDE01000017.1"/>
</dbReference>
<dbReference type="GO" id="GO:0007155">
    <property type="term" value="P:cell adhesion"/>
    <property type="evidence" value="ECO:0007669"/>
    <property type="project" value="InterPro"/>
</dbReference>
<dbReference type="InterPro" id="IPR028994">
    <property type="entry name" value="Integrin_alpha_N"/>
</dbReference>
<dbReference type="Pfam" id="PF13517">
    <property type="entry name" value="FG-GAP_3"/>
    <property type="match status" value="1"/>
</dbReference>
<dbReference type="EMBL" id="NIDE01000017">
    <property type="protein sequence ID" value="OWK35898.1"/>
    <property type="molecule type" value="Genomic_DNA"/>
</dbReference>
<gene>
    <name evidence="3" type="ORF">FRUB_08461</name>
</gene>
<organism evidence="3 4">
    <name type="scientific">Fimbriiglobus ruber</name>
    <dbReference type="NCBI Taxonomy" id="1908690"/>
    <lineage>
        <taxon>Bacteria</taxon>
        <taxon>Pseudomonadati</taxon>
        <taxon>Planctomycetota</taxon>
        <taxon>Planctomycetia</taxon>
        <taxon>Gemmatales</taxon>
        <taxon>Gemmataceae</taxon>
        <taxon>Fimbriiglobus</taxon>
    </lineage>
</organism>
<evidence type="ECO:0000256" key="2">
    <source>
        <dbReference type="ARBA" id="ARBA00023180"/>
    </source>
</evidence>
<name>A0A225DBK1_9BACT</name>
<dbReference type="InterPro" id="IPR024881">
    <property type="entry name" value="Tip"/>
</dbReference>
<evidence type="ECO:0000313" key="4">
    <source>
        <dbReference type="Proteomes" id="UP000214646"/>
    </source>
</evidence>
<dbReference type="Proteomes" id="UP000214646">
    <property type="component" value="Unassembled WGS sequence"/>
</dbReference>